<evidence type="ECO:0000313" key="3">
    <source>
        <dbReference type="Proteomes" id="UP000237472"/>
    </source>
</evidence>
<evidence type="ECO:0000259" key="1">
    <source>
        <dbReference type="Pfam" id="PF04230"/>
    </source>
</evidence>
<dbReference type="EMBL" id="LDWY01000001">
    <property type="protein sequence ID" value="PHY92529.1"/>
    <property type="molecule type" value="Genomic_DNA"/>
</dbReference>
<dbReference type="RefSeq" id="WP_099460806.1">
    <property type="nucleotide sequence ID" value="NZ_LDWY01000001.1"/>
</dbReference>
<gene>
    <name evidence="2" type="ORF">AA994_00335</name>
</gene>
<reference evidence="3" key="1">
    <citation type="submission" date="2015-06" db="EMBL/GenBank/DDBJ databases">
        <authorList>
            <person name="Parisi A."/>
            <person name="Chiara M."/>
            <person name="Florio D."/>
            <person name="Miccolupo A."/>
            <person name="Manzari C."/>
            <person name="Mion D."/>
            <person name="Caruso M."/>
            <person name="D'erchia A.M."/>
            <person name="Zanoni R."/>
        </authorList>
    </citation>
    <scope>NUCLEOTIDE SEQUENCE [LARGE SCALE GENOMIC DNA]</scope>
    <source>
        <strain evidence="3">73/13</strain>
    </source>
</reference>
<dbReference type="AlphaFoldDB" id="A0A2G4R7J6"/>
<name>A0A2G4R7J6_9BACT</name>
<organism evidence="2 3">
    <name type="scientific">Campylobacter vulpis</name>
    <dbReference type="NCBI Taxonomy" id="1655500"/>
    <lineage>
        <taxon>Bacteria</taxon>
        <taxon>Pseudomonadati</taxon>
        <taxon>Campylobacterota</taxon>
        <taxon>Epsilonproteobacteria</taxon>
        <taxon>Campylobacterales</taxon>
        <taxon>Campylobacteraceae</taxon>
        <taxon>Campylobacter</taxon>
    </lineage>
</organism>
<dbReference type="OrthoDB" id="5672604at2"/>
<protein>
    <submittedName>
        <fullName evidence="2">Glycosyl transferase</fullName>
    </submittedName>
</protein>
<dbReference type="Proteomes" id="UP000237472">
    <property type="component" value="Unassembled WGS sequence"/>
</dbReference>
<dbReference type="Pfam" id="PF04230">
    <property type="entry name" value="PS_pyruv_trans"/>
    <property type="match status" value="1"/>
</dbReference>
<feature type="domain" description="Polysaccharide pyruvyl transferase" evidence="1">
    <location>
        <begin position="73"/>
        <end position="287"/>
    </location>
</feature>
<dbReference type="GO" id="GO:0016740">
    <property type="term" value="F:transferase activity"/>
    <property type="evidence" value="ECO:0007669"/>
    <property type="project" value="UniProtKB-KW"/>
</dbReference>
<evidence type="ECO:0000313" key="2">
    <source>
        <dbReference type="EMBL" id="PHY92529.1"/>
    </source>
</evidence>
<keyword evidence="2" id="KW-0808">Transferase</keyword>
<comment type="caution">
    <text evidence="2">The sequence shown here is derived from an EMBL/GenBank/DDBJ whole genome shotgun (WGS) entry which is preliminary data.</text>
</comment>
<accession>A0A2G4R7J6</accession>
<sequence>MLKKLKNKKSVFFKKLRDALELDKIQKNLELIERRQFLHLFTQSMQNATKKDFKANHFVLFDYSHHTHLGYHNLGDFIQTIATKTAIKKNFSKVEFEYSSSESLMFKQSGGIVIMQGYFSLSNNFLPPPSLLCVFIGTHFNPSAMNFIQFFNAHFPHYFKNKDLGCRDNFTLEFCQKMGFNAYLSRCLTLTLDKREKSETQSVIFLVNVDEDLMPFIPQNLRENAEFINQKSIKIEDEPNYTQEHFFEKTQNLLKRYKNEAKLIITTGIHIASPCTAMGIPVILIAQNEEQLNRFSALKGIIPIYTKKDLEQNAVDFSPKVPNIEDLKEAMLENVKLSIDKERGKEIDTQKLKKLREFIATYKTSRFH</sequence>
<proteinExistence type="predicted"/>
<dbReference type="InterPro" id="IPR007345">
    <property type="entry name" value="Polysacch_pyruvyl_Trfase"/>
</dbReference>